<evidence type="ECO:0000256" key="1">
    <source>
        <dbReference type="SAM" id="MobiDB-lite"/>
    </source>
</evidence>
<name>A0A0B6ZVU9_9EUPU</name>
<feature type="non-terminal residue" evidence="2">
    <location>
        <position position="212"/>
    </location>
</feature>
<dbReference type="EMBL" id="HACG01025035">
    <property type="protein sequence ID" value="CEK71900.1"/>
    <property type="molecule type" value="Transcribed_RNA"/>
</dbReference>
<evidence type="ECO:0000313" key="3">
    <source>
        <dbReference type="EMBL" id="CEK71901.1"/>
    </source>
</evidence>
<feature type="compositionally biased region" description="Basic and acidic residues" evidence="1">
    <location>
        <begin position="189"/>
        <end position="200"/>
    </location>
</feature>
<feature type="compositionally biased region" description="Polar residues" evidence="1">
    <location>
        <begin position="201"/>
        <end position="212"/>
    </location>
</feature>
<sequence length="212" mass="24053">MNKQSRDNNTRFLTNPSCTMRENFIRTPLLENTGRKTSKQLLKKCDMNISEPHFTNTAQDQSITMTSECQQYKAPRYCSGTKQPEKRKTDLKFLFASLPKQTKSCTTSSSIVKKQSSSSTISPASETYSDRGQEKGFTTHLSSTESQKTNNTLQSDITLPTMKEVVLNEKSEEMCDSGTSADSQYYSRYQDKKDMRKHNLSDLSTSGSQYYS</sequence>
<evidence type="ECO:0000313" key="2">
    <source>
        <dbReference type="EMBL" id="CEK71900.1"/>
    </source>
</evidence>
<protein>
    <submittedName>
        <fullName evidence="2">Uncharacterized protein</fullName>
    </submittedName>
</protein>
<organism evidence="2">
    <name type="scientific">Arion vulgaris</name>
    <dbReference type="NCBI Taxonomy" id="1028688"/>
    <lineage>
        <taxon>Eukaryota</taxon>
        <taxon>Metazoa</taxon>
        <taxon>Spiralia</taxon>
        <taxon>Lophotrochozoa</taxon>
        <taxon>Mollusca</taxon>
        <taxon>Gastropoda</taxon>
        <taxon>Heterobranchia</taxon>
        <taxon>Euthyneura</taxon>
        <taxon>Panpulmonata</taxon>
        <taxon>Eupulmonata</taxon>
        <taxon>Stylommatophora</taxon>
        <taxon>Helicina</taxon>
        <taxon>Arionoidea</taxon>
        <taxon>Arionidae</taxon>
        <taxon>Arion</taxon>
    </lineage>
</organism>
<reference evidence="2" key="1">
    <citation type="submission" date="2014-12" db="EMBL/GenBank/DDBJ databases">
        <title>Insight into the proteome of Arion vulgaris.</title>
        <authorList>
            <person name="Aradska J."/>
            <person name="Bulat T."/>
            <person name="Smidak R."/>
            <person name="Sarate P."/>
            <person name="Gangsoo J."/>
            <person name="Sialana F."/>
            <person name="Bilban M."/>
            <person name="Lubec G."/>
        </authorList>
    </citation>
    <scope>NUCLEOTIDE SEQUENCE</scope>
    <source>
        <tissue evidence="2">Skin</tissue>
    </source>
</reference>
<dbReference type="AlphaFoldDB" id="A0A0B6ZVU9"/>
<feature type="compositionally biased region" description="Polar residues" evidence="1">
    <location>
        <begin position="139"/>
        <end position="156"/>
    </location>
</feature>
<gene>
    <name evidence="2" type="primary">ORF80276</name>
    <name evidence="3" type="synonym">ORF80281</name>
</gene>
<proteinExistence type="predicted"/>
<feature type="compositionally biased region" description="Low complexity" evidence="1">
    <location>
        <begin position="106"/>
        <end position="127"/>
    </location>
</feature>
<feature type="region of interest" description="Disordered" evidence="1">
    <location>
        <begin position="170"/>
        <end position="212"/>
    </location>
</feature>
<dbReference type="EMBL" id="HACG01025036">
    <property type="protein sequence ID" value="CEK71901.1"/>
    <property type="molecule type" value="Transcribed_RNA"/>
</dbReference>
<feature type="compositionally biased region" description="Polar residues" evidence="1">
    <location>
        <begin position="177"/>
        <end position="187"/>
    </location>
</feature>
<accession>A0A0B6ZVU9</accession>
<feature type="region of interest" description="Disordered" evidence="1">
    <location>
        <begin position="106"/>
        <end position="156"/>
    </location>
</feature>